<evidence type="ECO:0000313" key="1">
    <source>
        <dbReference type="EMBL" id="CAD8055784.1"/>
    </source>
</evidence>
<keyword evidence="2" id="KW-1185">Reference proteome</keyword>
<dbReference type="EMBL" id="CAJJDM010000021">
    <property type="protein sequence ID" value="CAD8055784.1"/>
    <property type="molecule type" value="Genomic_DNA"/>
</dbReference>
<protein>
    <submittedName>
        <fullName evidence="1">Uncharacterized protein</fullName>
    </submittedName>
</protein>
<evidence type="ECO:0000313" key="2">
    <source>
        <dbReference type="Proteomes" id="UP000688137"/>
    </source>
</evidence>
<proteinExistence type="predicted"/>
<name>A0A8S1KXX8_PARPR</name>
<dbReference type="AlphaFoldDB" id="A0A8S1KXX8"/>
<comment type="caution">
    <text evidence="1">The sequence shown here is derived from an EMBL/GenBank/DDBJ whole genome shotgun (WGS) entry which is preliminary data.</text>
</comment>
<accession>A0A8S1KXX8</accession>
<reference evidence="1" key="1">
    <citation type="submission" date="2021-01" db="EMBL/GenBank/DDBJ databases">
        <authorList>
            <consortium name="Genoscope - CEA"/>
            <person name="William W."/>
        </authorList>
    </citation>
    <scope>NUCLEOTIDE SEQUENCE</scope>
</reference>
<organism evidence="1 2">
    <name type="scientific">Paramecium primaurelia</name>
    <dbReference type="NCBI Taxonomy" id="5886"/>
    <lineage>
        <taxon>Eukaryota</taxon>
        <taxon>Sar</taxon>
        <taxon>Alveolata</taxon>
        <taxon>Ciliophora</taxon>
        <taxon>Intramacronucleata</taxon>
        <taxon>Oligohymenophorea</taxon>
        <taxon>Peniculida</taxon>
        <taxon>Parameciidae</taxon>
        <taxon>Paramecium</taxon>
    </lineage>
</organism>
<dbReference type="Proteomes" id="UP000688137">
    <property type="component" value="Unassembled WGS sequence"/>
</dbReference>
<gene>
    <name evidence="1" type="ORF">PPRIM_AZ9-3.1.T0230355</name>
</gene>
<sequence>MQQELIKRPNYLEQKQQKNYSFDLNTERFPIQLQQLKKQQNQEWRLKTANAKSNKLQYEIMLSSYRNNISKSVNIQTTSQHKSTIKKMIENEKYKSYINNQNLTFLNPGYLKKNQKIDLMFNRRNKMNKV</sequence>